<reference evidence="9 10" key="1">
    <citation type="submission" date="2021-06" db="EMBL/GenBank/DDBJ databases">
        <title>Caerostris extrusa draft genome.</title>
        <authorList>
            <person name="Kono N."/>
            <person name="Arakawa K."/>
        </authorList>
    </citation>
    <scope>NUCLEOTIDE SEQUENCE [LARGE SCALE GENOMIC DNA]</scope>
</reference>
<evidence type="ECO:0000256" key="1">
    <source>
        <dbReference type="ARBA" id="ARBA00001971"/>
    </source>
</evidence>
<dbReference type="InterPro" id="IPR001128">
    <property type="entry name" value="Cyt_P450"/>
</dbReference>
<dbReference type="GO" id="GO:0005789">
    <property type="term" value="C:endoplasmic reticulum membrane"/>
    <property type="evidence" value="ECO:0007669"/>
    <property type="project" value="UniProtKB-SubCell"/>
</dbReference>
<evidence type="ECO:0000256" key="5">
    <source>
        <dbReference type="ARBA" id="ARBA00022824"/>
    </source>
</evidence>
<evidence type="ECO:0000256" key="4">
    <source>
        <dbReference type="ARBA" id="ARBA00022617"/>
    </source>
</evidence>
<dbReference type="InterPro" id="IPR036396">
    <property type="entry name" value="Cyt_P450_sf"/>
</dbReference>
<dbReference type="GO" id="GO:0004497">
    <property type="term" value="F:monooxygenase activity"/>
    <property type="evidence" value="ECO:0007669"/>
    <property type="project" value="UniProtKB-KW"/>
</dbReference>
<dbReference type="GO" id="GO:0020037">
    <property type="term" value="F:heme binding"/>
    <property type="evidence" value="ECO:0007669"/>
    <property type="project" value="InterPro"/>
</dbReference>
<dbReference type="SUPFAM" id="SSF48264">
    <property type="entry name" value="Cytochrome P450"/>
    <property type="match status" value="1"/>
</dbReference>
<keyword evidence="10" id="KW-1185">Reference proteome</keyword>
<dbReference type="PANTHER" id="PTHR24291">
    <property type="entry name" value="CYTOCHROME P450 FAMILY 4"/>
    <property type="match status" value="1"/>
</dbReference>
<keyword evidence="6" id="KW-0408">Iron</keyword>
<gene>
    <name evidence="9" type="ORF">CEXT_766441</name>
</gene>
<proteinExistence type="inferred from homology"/>
<evidence type="ECO:0000256" key="7">
    <source>
        <dbReference type="ARBA" id="ARBA00023033"/>
    </source>
</evidence>
<dbReference type="Proteomes" id="UP001054945">
    <property type="component" value="Unassembled WGS sequence"/>
</dbReference>
<dbReference type="Pfam" id="PF00067">
    <property type="entry name" value="p450"/>
    <property type="match status" value="1"/>
</dbReference>
<evidence type="ECO:0000256" key="3">
    <source>
        <dbReference type="ARBA" id="ARBA00010617"/>
    </source>
</evidence>
<evidence type="ECO:0000256" key="8">
    <source>
        <dbReference type="ARBA" id="ARBA00023136"/>
    </source>
</evidence>
<evidence type="ECO:0000313" key="10">
    <source>
        <dbReference type="Proteomes" id="UP001054945"/>
    </source>
</evidence>
<dbReference type="AlphaFoldDB" id="A0AAV4UD68"/>
<evidence type="ECO:0000256" key="2">
    <source>
        <dbReference type="ARBA" id="ARBA00004586"/>
    </source>
</evidence>
<protein>
    <recommendedName>
        <fullName evidence="11">Cytochrome P450</fullName>
    </recommendedName>
</protein>
<dbReference type="GO" id="GO:0005506">
    <property type="term" value="F:iron ion binding"/>
    <property type="evidence" value="ECO:0007669"/>
    <property type="project" value="InterPro"/>
</dbReference>
<keyword evidence="7" id="KW-0503">Monooxygenase</keyword>
<dbReference type="Gene3D" id="1.10.630.10">
    <property type="entry name" value="Cytochrome P450"/>
    <property type="match status" value="1"/>
</dbReference>
<sequence>MSVIVSCLILNSEKLTTDVYKGHETTTIAGKWALYLIGLYPEVQEKIHQELDSVLGAVSKDPLSVADLNEFKYLECVLKVRFNIKSRVANEWNFLEYLELFCSKTERPVREARDRETKSYQFWRPLL</sequence>
<evidence type="ECO:0000256" key="6">
    <source>
        <dbReference type="ARBA" id="ARBA00023004"/>
    </source>
</evidence>
<dbReference type="InterPro" id="IPR050196">
    <property type="entry name" value="Cytochrome_P450_Monoox"/>
</dbReference>
<evidence type="ECO:0008006" key="11">
    <source>
        <dbReference type="Google" id="ProtNLM"/>
    </source>
</evidence>
<comment type="similarity">
    <text evidence="3">Belongs to the cytochrome P450 family.</text>
</comment>
<comment type="subcellular location">
    <subcellularLocation>
        <location evidence="2">Endoplasmic reticulum membrane</location>
    </subcellularLocation>
</comment>
<name>A0AAV4UD68_CAEEX</name>
<evidence type="ECO:0000313" key="9">
    <source>
        <dbReference type="EMBL" id="GIY55701.1"/>
    </source>
</evidence>
<keyword evidence="8" id="KW-0472">Membrane</keyword>
<comment type="caution">
    <text evidence="9">The sequence shown here is derived from an EMBL/GenBank/DDBJ whole genome shotgun (WGS) entry which is preliminary data.</text>
</comment>
<dbReference type="EMBL" id="BPLR01012664">
    <property type="protein sequence ID" value="GIY55701.1"/>
    <property type="molecule type" value="Genomic_DNA"/>
</dbReference>
<accession>A0AAV4UD68</accession>
<dbReference type="GO" id="GO:0016705">
    <property type="term" value="F:oxidoreductase activity, acting on paired donors, with incorporation or reduction of molecular oxygen"/>
    <property type="evidence" value="ECO:0007669"/>
    <property type="project" value="InterPro"/>
</dbReference>
<keyword evidence="5" id="KW-0256">Endoplasmic reticulum</keyword>
<keyword evidence="7" id="KW-0560">Oxidoreductase</keyword>
<keyword evidence="4" id="KW-0349">Heme</keyword>
<comment type="cofactor">
    <cofactor evidence="1">
        <name>heme</name>
        <dbReference type="ChEBI" id="CHEBI:30413"/>
    </cofactor>
</comment>
<organism evidence="9 10">
    <name type="scientific">Caerostris extrusa</name>
    <name type="common">Bark spider</name>
    <name type="synonym">Caerostris bankana</name>
    <dbReference type="NCBI Taxonomy" id="172846"/>
    <lineage>
        <taxon>Eukaryota</taxon>
        <taxon>Metazoa</taxon>
        <taxon>Ecdysozoa</taxon>
        <taxon>Arthropoda</taxon>
        <taxon>Chelicerata</taxon>
        <taxon>Arachnida</taxon>
        <taxon>Araneae</taxon>
        <taxon>Araneomorphae</taxon>
        <taxon>Entelegynae</taxon>
        <taxon>Araneoidea</taxon>
        <taxon>Araneidae</taxon>
        <taxon>Caerostris</taxon>
    </lineage>
</organism>
<dbReference type="PANTHER" id="PTHR24291:SF189">
    <property type="entry name" value="CYTOCHROME P450 4C3-RELATED"/>
    <property type="match status" value="1"/>
</dbReference>
<keyword evidence="4" id="KW-0479">Metal-binding</keyword>